<keyword evidence="3" id="KW-1140">T=1 icosahedral capsid protein</keyword>
<sequence length="99" mass="11328">SSDLHPINTYGVYTAADAPEGFYPWGQIWDKQPSTDITPRFHAQAPFLCQDTVPGQLFVKLGMNLTDKFDPRKQMKDNPMIVTYADFYWKGTLTIKARL</sequence>
<dbReference type="InterPro" id="IPR036952">
    <property type="entry name" value="VP1/VP2"/>
</dbReference>
<feature type="domain" description="Coat protein VP1/VP2 Parvovirus" evidence="6">
    <location>
        <begin position="22"/>
        <end position="93"/>
    </location>
</feature>
<dbReference type="SUPFAM" id="SSF88645">
    <property type="entry name" value="ssDNA viruses"/>
    <property type="match status" value="1"/>
</dbReference>
<evidence type="ECO:0000313" key="7">
    <source>
        <dbReference type="EMBL" id="AKI82161.1"/>
    </source>
</evidence>
<dbReference type="GO" id="GO:0039615">
    <property type="term" value="C:T=1 icosahedral viral capsid"/>
    <property type="evidence" value="ECO:0007669"/>
    <property type="project" value="UniProtKB-KW"/>
</dbReference>
<evidence type="ECO:0000256" key="2">
    <source>
        <dbReference type="ARBA" id="ARBA00005398"/>
    </source>
</evidence>
<keyword evidence="5" id="KW-0946">Virion</keyword>
<name>A0A0G2Y794_9VIRU</name>
<protein>
    <submittedName>
        <fullName evidence="7">Capsid protein</fullName>
    </submittedName>
</protein>
<reference evidence="7" key="1">
    <citation type="journal article" date="2016" name="PLoS ONE">
        <title>Metagenomic Survey of Viral Diversity Obtained from Feces of Subantarctic and South American Fur Seals.</title>
        <authorList>
            <person name="Kluge M."/>
            <person name="Campos F.S."/>
            <person name="Tavares M."/>
            <person name="de Amorim D.B."/>
            <person name="Valdez F.P."/>
            <person name="Giongo A."/>
            <person name="Roehe P.M."/>
            <person name="Franco A.C."/>
        </authorList>
    </citation>
    <scope>NUCLEOTIDE SEQUENCE</scope>
    <source>
        <strain evidence="7">Fur seal/ATROP48/BR/2012</strain>
    </source>
</reference>
<dbReference type="InterPro" id="IPR001403">
    <property type="entry name" value="Parvovirus_coat"/>
</dbReference>
<evidence type="ECO:0000259" key="6">
    <source>
        <dbReference type="Pfam" id="PF00740"/>
    </source>
</evidence>
<dbReference type="EMBL" id="KR261079">
    <property type="protein sequence ID" value="AKI82161.1"/>
    <property type="molecule type" value="Genomic_DNA"/>
</dbReference>
<feature type="non-terminal residue" evidence="7">
    <location>
        <position position="1"/>
    </location>
</feature>
<dbReference type="InterPro" id="IPR016184">
    <property type="entry name" value="Capsid/spike_ssDNA_virus"/>
</dbReference>
<dbReference type="Gene3D" id="2.170.30.10">
    <property type="entry name" value="Parvovirus coat protein VP1/VP2"/>
    <property type="match status" value="1"/>
</dbReference>
<evidence type="ECO:0000256" key="1">
    <source>
        <dbReference type="ARBA" id="ARBA00004328"/>
    </source>
</evidence>
<feature type="non-terminal residue" evidence="7">
    <location>
        <position position="99"/>
    </location>
</feature>
<keyword evidence="4" id="KW-0167">Capsid protein</keyword>
<organism evidence="7">
    <name type="scientific">Parvovirus fur seal/ATROP48/BR/2012</name>
    <dbReference type="NCBI Taxonomy" id="1659807"/>
    <lineage>
        <taxon>Viruses</taxon>
        <taxon>Monodnaviria</taxon>
        <taxon>Shotokuvirae</taxon>
        <taxon>Cossaviricota</taxon>
        <taxon>Quintoviricetes</taxon>
        <taxon>Piccovirales</taxon>
        <taxon>Parvoviridae</taxon>
        <taxon>Parvovirinae</taxon>
    </lineage>
</organism>
<dbReference type="GO" id="GO:0005198">
    <property type="term" value="F:structural molecule activity"/>
    <property type="evidence" value="ECO:0007669"/>
    <property type="project" value="InterPro"/>
</dbReference>
<accession>A0A0G2Y794</accession>
<dbReference type="Pfam" id="PF00740">
    <property type="entry name" value="VP1_2"/>
    <property type="match status" value="1"/>
</dbReference>
<evidence type="ECO:0000256" key="3">
    <source>
        <dbReference type="ARBA" id="ARBA00022431"/>
    </source>
</evidence>
<evidence type="ECO:0000256" key="4">
    <source>
        <dbReference type="ARBA" id="ARBA00022561"/>
    </source>
</evidence>
<comment type="subcellular location">
    <subcellularLocation>
        <location evidence="1">Virion</location>
    </subcellularLocation>
</comment>
<proteinExistence type="inferred from homology"/>
<evidence type="ECO:0000256" key="5">
    <source>
        <dbReference type="ARBA" id="ARBA00022844"/>
    </source>
</evidence>
<comment type="similarity">
    <text evidence="2">Belongs to the parvoviridae capsid protein family.</text>
</comment>